<feature type="compositionally biased region" description="Basic and acidic residues" evidence="4">
    <location>
        <begin position="663"/>
        <end position="672"/>
    </location>
</feature>
<feature type="domain" description="Fork-head" evidence="5">
    <location>
        <begin position="730"/>
        <end position="820"/>
    </location>
</feature>
<reference evidence="7" key="1">
    <citation type="submission" date="2023-11" db="UniProtKB">
        <authorList>
            <consortium name="WormBaseParasite"/>
        </authorList>
    </citation>
    <scope>IDENTIFICATION</scope>
</reference>
<evidence type="ECO:0000313" key="6">
    <source>
        <dbReference type="Proteomes" id="UP000050790"/>
    </source>
</evidence>
<dbReference type="PROSITE" id="PS00657">
    <property type="entry name" value="FORK_HEAD_1"/>
    <property type="match status" value="1"/>
</dbReference>
<feature type="region of interest" description="Disordered" evidence="4">
    <location>
        <begin position="624"/>
        <end position="732"/>
    </location>
</feature>
<dbReference type="Pfam" id="PF00250">
    <property type="entry name" value="Forkhead"/>
    <property type="match status" value="1"/>
</dbReference>
<dbReference type="GO" id="GO:0000981">
    <property type="term" value="F:DNA-binding transcription factor activity, RNA polymerase II-specific"/>
    <property type="evidence" value="ECO:0007669"/>
    <property type="project" value="TreeGrafter"/>
</dbReference>
<comment type="subcellular location">
    <subcellularLocation>
        <location evidence="1">Nucleus</location>
    </subcellularLocation>
</comment>
<dbReference type="PROSITE" id="PS00658">
    <property type="entry name" value="FORK_HEAD_2"/>
    <property type="match status" value="1"/>
</dbReference>
<dbReference type="SUPFAM" id="SSF46785">
    <property type="entry name" value="Winged helix' DNA-binding domain"/>
    <property type="match status" value="1"/>
</dbReference>
<organism evidence="6 7">
    <name type="scientific">Schistosoma margrebowiei</name>
    <dbReference type="NCBI Taxonomy" id="48269"/>
    <lineage>
        <taxon>Eukaryota</taxon>
        <taxon>Metazoa</taxon>
        <taxon>Spiralia</taxon>
        <taxon>Lophotrochozoa</taxon>
        <taxon>Platyhelminthes</taxon>
        <taxon>Trematoda</taxon>
        <taxon>Digenea</taxon>
        <taxon>Strigeidida</taxon>
        <taxon>Schistosomatoidea</taxon>
        <taxon>Schistosomatidae</taxon>
        <taxon>Schistosoma</taxon>
    </lineage>
</organism>
<dbReference type="InterPro" id="IPR030456">
    <property type="entry name" value="TF_fork_head_CS_2"/>
</dbReference>
<feature type="compositionally biased region" description="Basic and acidic residues" evidence="4">
    <location>
        <begin position="708"/>
        <end position="721"/>
    </location>
</feature>
<dbReference type="FunFam" id="1.10.10.10:FF:000071">
    <property type="entry name" value="Forkhead box F1"/>
    <property type="match status" value="1"/>
</dbReference>
<evidence type="ECO:0000256" key="3">
    <source>
        <dbReference type="ARBA" id="ARBA00023242"/>
    </source>
</evidence>
<keyword evidence="3" id="KW-0539">Nucleus</keyword>
<evidence type="ECO:0000259" key="5">
    <source>
        <dbReference type="SMART" id="SM00339"/>
    </source>
</evidence>
<evidence type="ECO:0000256" key="1">
    <source>
        <dbReference type="ARBA" id="ARBA00004123"/>
    </source>
</evidence>
<sequence length="1360" mass="152598">MSGDYFSRTPALLYSYVDSDYKTFQFKVDQINDSIAPMTTFNSNNHNNNNNYTNHYHHDFNDISMKYGTQSIFQVLPNNPRHNNPYHHSHQIEHHHRNQQDYLSNSCSSGTTHLTLLKLTGTTTTANTTITSANNVKCYNIHESDDNHLNNSNLRQINLSKQSNVITLSHYDNSSTGNNHLTNELSTENWCKHSPQTLLNLSGNDQWLVTSTPRSPTTSDTYVNGIVSINLSTKIDKTITTDVQISTTIATTNPNLNCITSTNINNKNTLLKLYSDSRTNQKLSLTDNNIDCYGTNVNGTTTDVSTKCFLPPPNHIISSSCIINDHSIKLNNLPLSISSSLSTSSSSPPPSSSPSSYDCTLTDSKILSTNLWSTTPNLLNKHLRNDSNNTFPTIHESYPIQPLMTSYLNNSLNFDYHHNLHHHQCQDQQHSTFNNNDNNSSKISNYMPDIDSRPYHHLHNISSPEESSSEACPTLSNETINYDNELNSYESLHSIQSSCIVNNQCINNTNQCNNNERHHQINDCSTVSGSVNFTYLNSVPTNLVLPTMTTFTTTTATTTLTTTEPGVSLSSVVTSKCVSNDFISKHESDTMKTCTHENNPTISSSMLLYNTMNMPFHKMLMKSTSDSRELNGQNDNIGNDDDIDDDEEEEEEDEIEEEEDGDVNLKHNHSTDLSDCENDDDNDDNDDLDGGDVTNQRDRNTTNNMKSKLKDELTKDIDNRKKNNGAGRRSEKPPYSYIALIAMAIKASPSKRCTLSEIYQYLHTQFPFFRGQYTGWKNSVRHNLSLNEVFIKLPKGMGRPGKGHYWTIDPAAEFMFQDGASRRRPRGFRRKCASAAAAAAAVAAAVAVNISSGNSYSQITHDNTMHKISTTPFDSFNLGNMSHDLLLTKEMTRFFIPNSGNTRGINYDSINTVSKLQPLSNGLSISSNLNMTNSTSVKCVELEGIGPSSSSSIDSVFCNRTATNLNGQIHGSSTPASVSFDNVFRAQSDSFGIKLSSSPMEIPTITTQLTENINASRTNSGDLDPSPYCYMNSSEHLRNNNSNISVSQQLPPIYQTMIHKTLPCIPNSNPTTVSSLYKPTISDAYIGSVNISNNTQHHEDIEIDYSTYYSREKDLQISGSHSTPIKINHHNIYENNFNLIQHSQGLLLNTKELSLLNHNNEQLNSDLDVRWSNEHVCWPCGTSIKRNHMFNQKECDHTDIPSNTIESNLYTNEIFNVSQINTNSCNINNSTAVNDFNDPTRRILERFQEHDNTLYTRALLSPSSKSNSQLIDLNNIPNIQHNNLTKSDESSRINYSISSLDNDINIHMEDSCHSKCPRIENNKNKNEEIHERNEILEYNTTTDSLSTFITSPQTQKHNYM</sequence>
<dbReference type="InterPro" id="IPR036390">
    <property type="entry name" value="WH_DNA-bd_sf"/>
</dbReference>
<dbReference type="SMART" id="SM00339">
    <property type="entry name" value="FH"/>
    <property type="match status" value="1"/>
</dbReference>
<feature type="compositionally biased region" description="Acidic residues" evidence="4">
    <location>
        <begin position="674"/>
        <end position="690"/>
    </location>
</feature>
<name>A0AA84Z853_9TREM</name>
<dbReference type="Gene3D" id="1.10.10.10">
    <property type="entry name" value="Winged helix-like DNA-binding domain superfamily/Winged helix DNA-binding domain"/>
    <property type="match status" value="1"/>
</dbReference>
<accession>A0AA84Z853</accession>
<proteinExistence type="predicted"/>
<dbReference type="PANTHER" id="PTHR46262:SF2">
    <property type="entry name" value="FORKHEAD BOX PROTEIN BINIOU"/>
    <property type="match status" value="1"/>
</dbReference>
<dbReference type="GO" id="GO:0000978">
    <property type="term" value="F:RNA polymerase II cis-regulatory region sequence-specific DNA binding"/>
    <property type="evidence" value="ECO:0007669"/>
    <property type="project" value="TreeGrafter"/>
</dbReference>
<keyword evidence="2" id="KW-0238">DNA-binding</keyword>
<dbReference type="WBParaSite" id="SMRG1_13500.1">
    <property type="protein sequence ID" value="SMRG1_13500.1"/>
    <property type="gene ID" value="SMRG1_13500"/>
</dbReference>
<dbReference type="Proteomes" id="UP000050790">
    <property type="component" value="Unassembled WGS sequence"/>
</dbReference>
<dbReference type="InterPro" id="IPR051770">
    <property type="entry name" value="Forkhead_box_regulator"/>
</dbReference>
<dbReference type="CDD" id="cd20020">
    <property type="entry name" value="FH_FOXF"/>
    <property type="match status" value="1"/>
</dbReference>
<dbReference type="InterPro" id="IPR036388">
    <property type="entry name" value="WH-like_DNA-bd_sf"/>
</dbReference>
<feature type="compositionally biased region" description="Acidic residues" evidence="4">
    <location>
        <begin position="638"/>
        <end position="662"/>
    </location>
</feature>
<protein>
    <recommendedName>
        <fullName evidence="5">Fork-head domain-containing protein</fullName>
    </recommendedName>
</protein>
<dbReference type="PRINTS" id="PR00053">
    <property type="entry name" value="FORKHEAD"/>
</dbReference>
<dbReference type="InterPro" id="IPR001766">
    <property type="entry name" value="Fork_head_dom"/>
</dbReference>
<dbReference type="InterPro" id="IPR018122">
    <property type="entry name" value="TF_fork_head_CS_1"/>
</dbReference>
<evidence type="ECO:0000256" key="2">
    <source>
        <dbReference type="ARBA" id="ARBA00023125"/>
    </source>
</evidence>
<dbReference type="PANTHER" id="PTHR46262">
    <property type="entry name" value="FORKHEAD BOX PROTEIN BINIOU"/>
    <property type="match status" value="1"/>
</dbReference>
<feature type="region of interest" description="Disordered" evidence="4">
    <location>
        <begin position="339"/>
        <end position="358"/>
    </location>
</feature>
<dbReference type="GO" id="GO:0005634">
    <property type="term" value="C:nucleus"/>
    <property type="evidence" value="ECO:0007669"/>
    <property type="project" value="UniProtKB-SubCell"/>
</dbReference>
<dbReference type="GO" id="GO:0009887">
    <property type="term" value="P:animal organ morphogenesis"/>
    <property type="evidence" value="ECO:0007669"/>
    <property type="project" value="TreeGrafter"/>
</dbReference>
<evidence type="ECO:0000256" key="4">
    <source>
        <dbReference type="SAM" id="MobiDB-lite"/>
    </source>
</evidence>
<evidence type="ECO:0000313" key="7">
    <source>
        <dbReference type="WBParaSite" id="SMRG1_13500.1"/>
    </source>
</evidence>